<dbReference type="InterPro" id="IPR018089">
    <property type="entry name" value="OMPdecase_AS"/>
</dbReference>
<evidence type="ECO:0000256" key="8">
    <source>
        <dbReference type="ARBA" id="ARBA00033428"/>
    </source>
</evidence>
<dbReference type="Pfam" id="PF00215">
    <property type="entry name" value="OMPdecase"/>
    <property type="match status" value="1"/>
</dbReference>
<comment type="similarity">
    <text evidence="2">Belongs to the OMP decarboxylase family. Type 2 subfamily.</text>
</comment>
<organism evidence="11">
    <name type="scientific">freshwater metagenome</name>
    <dbReference type="NCBI Taxonomy" id="449393"/>
    <lineage>
        <taxon>unclassified sequences</taxon>
        <taxon>metagenomes</taxon>
        <taxon>ecological metagenomes</taxon>
    </lineage>
</organism>
<name>A0A6J7DI00_9ZZZZ</name>
<dbReference type="AlphaFoldDB" id="A0A6J7DI00"/>
<dbReference type="NCBIfam" id="TIGR02127">
    <property type="entry name" value="pyrF_sub2"/>
    <property type="match status" value="1"/>
</dbReference>
<evidence type="ECO:0000313" key="11">
    <source>
        <dbReference type="EMBL" id="CAB4870051.1"/>
    </source>
</evidence>
<dbReference type="SUPFAM" id="SSF51366">
    <property type="entry name" value="Ribulose-phoshate binding barrel"/>
    <property type="match status" value="1"/>
</dbReference>
<dbReference type="PANTHER" id="PTHR43375">
    <property type="entry name" value="OROTIDINE 5'-PHOSPHATE DECARBOXYLASE"/>
    <property type="match status" value="1"/>
</dbReference>
<dbReference type="GO" id="GO:0006207">
    <property type="term" value="P:'de novo' pyrimidine nucleobase biosynthetic process"/>
    <property type="evidence" value="ECO:0007669"/>
    <property type="project" value="InterPro"/>
</dbReference>
<gene>
    <name evidence="11" type="ORF">UFOPK3381_00749</name>
</gene>
<dbReference type="UniPathway" id="UPA00070">
    <property type="reaction ID" value="UER00120"/>
</dbReference>
<dbReference type="PROSITE" id="PS00156">
    <property type="entry name" value="OMPDECASE"/>
    <property type="match status" value="1"/>
</dbReference>
<evidence type="ECO:0000256" key="9">
    <source>
        <dbReference type="ARBA" id="ARBA00049157"/>
    </source>
</evidence>
<accession>A0A6J7DI00</accession>
<evidence type="ECO:0000259" key="10">
    <source>
        <dbReference type="SMART" id="SM00934"/>
    </source>
</evidence>
<protein>
    <recommendedName>
        <fullName evidence="4">Orotidine 5'-phosphate decarboxylase</fullName>
        <ecNumber evidence="3">4.1.1.23</ecNumber>
    </recommendedName>
    <alternativeName>
        <fullName evidence="8">OMP decarboxylase</fullName>
    </alternativeName>
</protein>
<dbReference type="GO" id="GO:0044205">
    <property type="term" value="P:'de novo' UMP biosynthetic process"/>
    <property type="evidence" value="ECO:0007669"/>
    <property type="project" value="UniProtKB-UniPathway"/>
</dbReference>
<comment type="catalytic activity">
    <reaction evidence="9">
        <text>orotidine 5'-phosphate + H(+) = UMP + CO2</text>
        <dbReference type="Rhea" id="RHEA:11596"/>
        <dbReference type="ChEBI" id="CHEBI:15378"/>
        <dbReference type="ChEBI" id="CHEBI:16526"/>
        <dbReference type="ChEBI" id="CHEBI:57538"/>
        <dbReference type="ChEBI" id="CHEBI:57865"/>
        <dbReference type="EC" id="4.1.1.23"/>
    </reaction>
</comment>
<dbReference type="SMART" id="SM00934">
    <property type="entry name" value="OMPdecase"/>
    <property type="match status" value="1"/>
</dbReference>
<dbReference type="PANTHER" id="PTHR43375:SF1">
    <property type="entry name" value="OROTIDINE 5'-PHOSPHATE DECARBOXYLASE"/>
    <property type="match status" value="1"/>
</dbReference>
<evidence type="ECO:0000256" key="1">
    <source>
        <dbReference type="ARBA" id="ARBA00004861"/>
    </source>
</evidence>
<comment type="pathway">
    <text evidence="1">Pyrimidine metabolism; UMP biosynthesis via de novo pathway; UMP from orotate: step 2/2.</text>
</comment>
<dbReference type="InterPro" id="IPR011060">
    <property type="entry name" value="RibuloseP-bd_barrel"/>
</dbReference>
<dbReference type="EC" id="4.1.1.23" evidence="3"/>
<evidence type="ECO:0000256" key="7">
    <source>
        <dbReference type="ARBA" id="ARBA00023239"/>
    </source>
</evidence>
<dbReference type="GO" id="GO:0004590">
    <property type="term" value="F:orotidine-5'-phosphate decarboxylase activity"/>
    <property type="evidence" value="ECO:0007669"/>
    <property type="project" value="UniProtKB-EC"/>
</dbReference>
<dbReference type="Gene3D" id="3.20.20.70">
    <property type="entry name" value="Aldolase class I"/>
    <property type="match status" value="1"/>
</dbReference>
<keyword evidence="6" id="KW-0665">Pyrimidine biosynthesis</keyword>
<dbReference type="InterPro" id="IPR001754">
    <property type="entry name" value="OMPdeCOase_dom"/>
</dbReference>
<evidence type="ECO:0000256" key="6">
    <source>
        <dbReference type="ARBA" id="ARBA00022975"/>
    </source>
</evidence>
<evidence type="ECO:0000256" key="5">
    <source>
        <dbReference type="ARBA" id="ARBA00022793"/>
    </source>
</evidence>
<dbReference type="CDD" id="cd04725">
    <property type="entry name" value="OMP_decarboxylase_like"/>
    <property type="match status" value="1"/>
</dbReference>
<evidence type="ECO:0000256" key="3">
    <source>
        <dbReference type="ARBA" id="ARBA00012321"/>
    </source>
</evidence>
<dbReference type="InterPro" id="IPR013785">
    <property type="entry name" value="Aldolase_TIM"/>
</dbReference>
<dbReference type="EMBL" id="CAFBLN010000024">
    <property type="protein sequence ID" value="CAB4870051.1"/>
    <property type="molecule type" value="Genomic_DNA"/>
</dbReference>
<keyword evidence="7" id="KW-0456">Lyase</keyword>
<sequence length="279" mass="29603">MANWFGDEVLERSRELGPLCVGIDPHAGLLKSWGRGDDITGLEFFAFRMLEAVAGTAVAIKPQVAFFERFGAAGFHALERLIVEAREANVLIIADAKRGDIGSTNDGYADAWLHPASPLAADALTVSPYLGLDAMSSLIESAATYNKGLFVVVASSNPEGRPIQTARVDSGERVEDFLLRSIAERNEASPGALGHVGAVIGATRDRSEFPLEEMNGPFLVPGVGAQGATPSDVGRLFERCQKGSVLVNASRSISDAGPERRAIADAAQRLRDDLSSALL</sequence>
<feature type="domain" description="Orotidine 5'-phosphate decarboxylase" evidence="10">
    <location>
        <begin position="18"/>
        <end position="266"/>
    </location>
</feature>
<proteinExistence type="inferred from homology"/>
<reference evidence="11" key="1">
    <citation type="submission" date="2020-05" db="EMBL/GenBank/DDBJ databases">
        <authorList>
            <person name="Chiriac C."/>
            <person name="Salcher M."/>
            <person name="Ghai R."/>
            <person name="Kavagutti S V."/>
        </authorList>
    </citation>
    <scope>NUCLEOTIDE SEQUENCE</scope>
</reference>
<evidence type="ECO:0000256" key="4">
    <source>
        <dbReference type="ARBA" id="ARBA00021923"/>
    </source>
</evidence>
<keyword evidence="5" id="KW-0210">Decarboxylase</keyword>
<dbReference type="InterPro" id="IPR011995">
    <property type="entry name" value="OMPdecase_type-2"/>
</dbReference>
<evidence type="ECO:0000256" key="2">
    <source>
        <dbReference type="ARBA" id="ARBA00008847"/>
    </source>
</evidence>